<protein>
    <submittedName>
        <fullName evidence="2">Uncharacterized protein</fullName>
    </submittedName>
</protein>
<dbReference type="EMBL" id="ADJX01000002">
    <property type="protein sequence ID" value="OSL50401.1"/>
    <property type="molecule type" value="Genomic_DNA"/>
</dbReference>
<reference evidence="2 3" key="1">
    <citation type="submission" date="2010-04" db="EMBL/GenBank/DDBJ databases">
        <title>The Genome Sequence of Escherichia coli H605.</title>
        <authorList>
            <consortium name="The Broad Institute Genome Sequencing Platform"/>
            <consortium name="The Broad Institute Genome Sequencing Center for Infectious Disease"/>
            <person name="Feldgarden M."/>
            <person name="Gordon D.M."/>
            <person name="Johnson J.R."/>
            <person name="Johnston B.D."/>
            <person name="Young S."/>
            <person name="Zeng Q."/>
            <person name="Koehrsen M."/>
            <person name="Alvarado L."/>
            <person name="Berlin A.M."/>
            <person name="Borenstein D."/>
            <person name="Chapman S.B."/>
            <person name="Chen Z."/>
            <person name="Engels R."/>
            <person name="Freedman E."/>
            <person name="Gellesch M."/>
            <person name="Goldberg J."/>
            <person name="Griggs A."/>
            <person name="Gujja S."/>
            <person name="Heilman E.R."/>
            <person name="Heiman D.I."/>
            <person name="Hepburn T.A."/>
            <person name="Howarth C."/>
            <person name="Jen D."/>
            <person name="Larson L."/>
            <person name="Mehta T."/>
            <person name="Park D."/>
            <person name="Pearson M."/>
            <person name="Richards J."/>
            <person name="Roberts A."/>
            <person name="Saif S."/>
            <person name="Shea T.D."/>
            <person name="Shenoy N."/>
            <person name="Sisk P."/>
            <person name="Stolte C."/>
            <person name="Sykes S.N."/>
            <person name="Walk T."/>
            <person name="White J."/>
            <person name="Yandava C."/>
            <person name="Haas B."/>
            <person name="Henn M.R."/>
            <person name="Nusbaum C."/>
            <person name="Birren B."/>
        </authorList>
    </citation>
    <scope>NUCLEOTIDE SEQUENCE [LARGE SCALE GENOMIC DNA]</scope>
    <source>
        <strain evidence="2 3">H605</strain>
    </source>
</reference>
<accession>A0AAJ3U1B6</accession>
<evidence type="ECO:0000256" key="1">
    <source>
        <dbReference type="SAM" id="MobiDB-lite"/>
    </source>
</evidence>
<gene>
    <name evidence="2" type="ORF">EATG_01275</name>
</gene>
<proteinExistence type="predicted"/>
<feature type="region of interest" description="Disordered" evidence="1">
    <location>
        <begin position="17"/>
        <end position="45"/>
    </location>
</feature>
<evidence type="ECO:0000313" key="3">
    <source>
        <dbReference type="Proteomes" id="UP000243401"/>
    </source>
</evidence>
<evidence type="ECO:0000313" key="2">
    <source>
        <dbReference type="EMBL" id="OSL50401.1"/>
    </source>
</evidence>
<organism evidence="2 3">
    <name type="scientific">Escherichia coli H605</name>
    <dbReference type="NCBI Taxonomy" id="656410"/>
    <lineage>
        <taxon>Bacteria</taxon>
        <taxon>Pseudomonadati</taxon>
        <taxon>Pseudomonadota</taxon>
        <taxon>Gammaproteobacteria</taxon>
        <taxon>Enterobacterales</taxon>
        <taxon>Enterobacteriaceae</taxon>
        <taxon>Escherichia</taxon>
    </lineage>
</organism>
<sequence length="45" mass="5250">MDNKRLGRTLEFIKLFQDKRDNNRSQALPAGDGPENQAKRNRNVH</sequence>
<name>A0AAJ3U1B6_ECOLX</name>
<dbReference type="AlphaFoldDB" id="A0AAJ3U1B6"/>
<comment type="caution">
    <text evidence="2">The sequence shown here is derived from an EMBL/GenBank/DDBJ whole genome shotgun (WGS) entry which is preliminary data.</text>
</comment>
<dbReference type="Proteomes" id="UP000243401">
    <property type="component" value="Unassembled WGS sequence"/>
</dbReference>